<dbReference type="Proteomes" id="UP001058072">
    <property type="component" value="Chromosome"/>
</dbReference>
<protein>
    <submittedName>
        <fullName evidence="3">Transposase</fullName>
    </submittedName>
</protein>
<dbReference type="InterPro" id="IPR025668">
    <property type="entry name" value="Tnp_DDE_dom"/>
</dbReference>
<dbReference type="EMBL" id="CP071250">
    <property type="protein sequence ID" value="UUF08859.1"/>
    <property type="molecule type" value="Genomic_DNA"/>
</dbReference>
<organism evidence="3 5">
    <name type="scientific">Turicibacter bilis</name>
    <dbReference type="NCBI Taxonomy" id="2735723"/>
    <lineage>
        <taxon>Bacteria</taxon>
        <taxon>Bacillati</taxon>
        <taxon>Bacillota</taxon>
        <taxon>Erysipelotrichia</taxon>
        <taxon>Erysipelotrichales</taxon>
        <taxon>Turicibacteraceae</taxon>
        <taxon>Turicibacter</taxon>
    </lineage>
</organism>
<reference evidence="3 4" key="1">
    <citation type="submission" date="2021-03" db="EMBL/GenBank/DDBJ databases">
        <title>Comparative Genomics and Metabolomics in the genus Turicibacter.</title>
        <authorList>
            <person name="Maki J."/>
            <person name="Looft T."/>
        </authorList>
    </citation>
    <scope>NUCLEOTIDE SEQUENCE</scope>
    <source>
        <strain evidence="3">ISU324</strain>
        <strain evidence="2 4">MMM721</strain>
    </source>
</reference>
<gene>
    <name evidence="2" type="ORF">J0J69_11520</name>
    <name evidence="3" type="ORF">J0J70_02295</name>
</gene>
<dbReference type="Pfam" id="PF13701">
    <property type="entry name" value="DDE_Tnp_1_4"/>
    <property type="match status" value="1"/>
</dbReference>
<evidence type="ECO:0000313" key="4">
    <source>
        <dbReference type="Proteomes" id="UP001058016"/>
    </source>
</evidence>
<dbReference type="EMBL" id="CP071249">
    <property type="protein sequence ID" value="UUF05671.1"/>
    <property type="molecule type" value="Genomic_DNA"/>
</dbReference>
<evidence type="ECO:0000313" key="3">
    <source>
        <dbReference type="EMBL" id="UUF08859.1"/>
    </source>
</evidence>
<evidence type="ECO:0000259" key="1">
    <source>
        <dbReference type="Pfam" id="PF13701"/>
    </source>
</evidence>
<dbReference type="Proteomes" id="UP001058016">
    <property type="component" value="Chromosome"/>
</dbReference>
<name>A0A9Q9CLV6_9FIRM</name>
<sequence>MIHQERLHFHKKIKFNFEGGDLTSDAGLLLIQEFMHHVKFPELLQQHFHLETDQAIRTHTNHDLCLQQI</sequence>
<accession>A0A9Q9CLV6</accession>
<evidence type="ECO:0000313" key="2">
    <source>
        <dbReference type="EMBL" id="UUF05671.1"/>
    </source>
</evidence>
<proteinExistence type="predicted"/>
<evidence type="ECO:0000313" key="5">
    <source>
        <dbReference type="Proteomes" id="UP001058072"/>
    </source>
</evidence>
<keyword evidence="4" id="KW-1185">Reference proteome</keyword>
<dbReference type="AlphaFoldDB" id="A0A9Q9CLV6"/>
<feature type="domain" description="Transposase DDE" evidence="1">
    <location>
        <begin position="7"/>
        <end position="69"/>
    </location>
</feature>